<dbReference type="EMBL" id="BARU01010846">
    <property type="protein sequence ID" value="GAH38043.1"/>
    <property type="molecule type" value="Genomic_DNA"/>
</dbReference>
<feature type="region of interest" description="Disordered" evidence="1">
    <location>
        <begin position="1"/>
        <end position="44"/>
    </location>
</feature>
<comment type="caution">
    <text evidence="2">The sequence shown here is derived from an EMBL/GenBank/DDBJ whole genome shotgun (WGS) entry which is preliminary data.</text>
</comment>
<name>X1GYG6_9ZZZZ</name>
<dbReference type="AlphaFoldDB" id="X1GYG6"/>
<organism evidence="2">
    <name type="scientific">marine sediment metagenome</name>
    <dbReference type="NCBI Taxonomy" id="412755"/>
    <lineage>
        <taxon>unclassified sequences</taxon>
        <taxon>metagenomes</taxon>
        <taxon>ecological metagenomes</taxon>
    </lineage>
</organism>
<evidence type="ECO:0000313" key="2">
    <source>
        <dbReference type="EMBL" id="GAH38043.1"/>
    </source>
</evidence>
<feature type="non-terminal residue" evidence="2">
    <location>
        <position position="1"/>
    </location>
</feature>
<accession>X1GYG6</accession>
<gene>
    <name evidence="2" type="ORF">S03H2_20559</name>
</gene>
<proteinExistence type="predicted"/>
<protein>
    <submittedName>
        <fullName evidence="2">Uncharacterized protein</fullName>
    </submittedName>
</protein>
<feature type="compositionally biased region" description="Low complexity" evidence="1">
    <location>
        <begin position="15"/>
        <end position="25"/>
    </location>
</feature>
<sequence length="128" mass="13726">VTFPDGEGRAGEGPGPVDVGDQPGEALVEDKEAGTKPAKPISRVGHRGPKISFVEVPDKVDLSWVDGNNVVINSGHPSYVKVRSNTIARRLHSLFAIASAVQKFVASGEDTKDLMFADRMMAAWGKKR</sequence>
<feature type="compositionally biased region" description="Basic and acidic residues" evidence="1">
    <location>
        <begin position="1"/>
        <end position="10"/>
    </location>
</feature>
<evidence type="ECO:0000256" key="1">
    <source>
        <dbReference type="SAM" id="MobiDB-lite"/>
    </source>
</evidence>
<reference evidence="2" key="1">
    <citation type="journal article" date="2014" name="Front. Microbiol.">
        <title>High frequency of phylogenetically diverse reductive dehalogenase-homologous genes in deep subseafloor sedimentary metagenomes.</title>
        <authorList>
            <person name="Kawai M."/>
            <person name="Futagami T."/>
            <person name="Toyoda A."/>
            <person name="Takaki Y."/>
            <person name="Nishi S."/>
            <person name="Hori S."/>
            <person name="Arai W."/>
            <person name="Tsubouchi T."/>
            <person name="Morono Y."/>
            <person name="Uchiyama I."/>
            <person name="Ito T."/>
            <person name="Fujiyama A."/>
            <person name="Inagaki F."/>
            <person name="Takami H."/>
        </authorList>
    </citation>
    <scope>NUCLEOTIDE SEQUENCE</scope>
    <source>
        <strain evidence="2">Expedition CK06-06</strain>
    </source>
</reference>